<gene>
    <name evidence="1" type="ORF">SELMODRAFT_438964</name>
</gene>
<dbReference type="Gramene" id="EFJ35020">
    <property type="protein sequence ID" value="EFJ35020"/>
    <property type="gene ID" value="SELMODRAFT_438964"/>
</dbReference>
<proteinExistence type="predicted"/>
<organism evidence="2">
    <name type="scientific">Selaginella moellendorffii</name>
    <name type="common">Spikemoss</name>
    <dbReference type="NCBI Taxonomy" id="88036"/>
    <lineage>
        <taxon>Eukaryota</taxon>
        <taxon>Viridiplantae</taxon>
        <taxon>Streptophyta</taxon>
        <taxon>Embryophyta</taxon>
        <taxon>Tracheophyta</taxon>
        <taxon>Lycopodiopsida</taxon>
        <taxon>Selaginellales</taxon>
        <taxon>Selaginellaceae</taxon>
        <taxon>Selaginella</taxon>
    </lineage>
</organism>
<dbReference type="KEGG" id="smo:SELMODRAFT_438964"/>
<keyword evidence="2" id="KW-1185">Reference proteome</keyword>
<dbReference type="HOGENOM" id="CLU_018270_0_0_1"/>
<name>D8R0R8_SELML</name>
<dbReference type="InParanoid" id="D8R0R8"/>
<evidence type="ECO:0000313" key="2">
    <source>
        <dbReference type="Proteomes" id="UP000001514"/>
    </source>
</evidence>
<evidence type="ECO:0000313" key="1">
    <source>
        <dbReference type="EMBL" id="EFJ35020.1"/>
    </source>
</evidence>
<accession>D8R0R8</accession>
<sequence>MASGSEPLPVDGLIFRLERQIEGVLTQICEAEEQLKATNDAEEKRYWRRREDQLRQNESQLRQKESQLREEKLILLKAPATATDSDVQAILDQVWNKIHRADRQLPKPSHFKASYPDVCKGTVPQAPGSRKPCLLWHCLEEPFRASKYILDQVDIARPGLVVLFDVSGSGKTRTLYEIAVDRLALYFVGVPMGRIGSEGSADLDALVSRLMVLYPGNQSIPMRVTRCCFKAVLLSRFFILDKLKEVAGSMPPQVWAKYWLFKQVGFALLPFKNDPFYVLSDRLLELVSSDCGIEEVFDRLIETHKRDWSGPIILDECQVVQDTLVNRFDSPTAGSRTRSLLDVFVPVLVDAGFRTSTFYYSGTGGSMVSVARNISATLKQRFSVAVFCHFGGFYEEADLKDYASRILEDTSQVDFHRVFQLYKGRYRFFVSALESFISEKLPLSNATAYFVEYAKEVSTTEYRPMAVNTLGRSSPFLDRTVYTSVKDFFRKHPLALEKLSLILFHQFYGLNATYVAVKNPSLSLIQYGLARLDGRRTLEMQDLDSWKDESDTANVLLRIEEPLVLHSLWHYLTVGEPAGLSSIADTAYCYNAQSSSSGVGHGYEMIAVEMIAKAMDGMQPANLISRFLQDGVYTVTSHELEIPEIYTRRAKLVKPRIHSEQVAQMRHEHSKGSDVYDVNASRYTLQEYINAVKERDVFPSVLWTGESGFGPDALFFLDMSEGDGGGQGQVSETDTACSTSQQQHPMILVPVLVQVKTSKALYQGEVNNAFYTLDLNKLFQHKSTPTPTEVTGADSLRELARNGCIKLLVSTDVVNLKKQLGNLYLREEACSSRAFIRRGEKKMKVDLGTKALLCVIDKGVSNKQIRLKILLPNVMLDRTIGVVTKEMVTLLKEPTRLCRPKSEIVQKHGGIYGWSMQKDRIMKMARPHFEFRFVLWDFLGNVDCIIVQNLAGNSMHD</sequence>
<reference evidence="1 2" key="1">
    <citation type="journal article" date="2011" name="Science">
        <title>The Selaginella genome identifies genetic changes associated with the evolution of vascular plants.</title>
        <authorList>
            <person name="Banks J.A."/>
            <person name="Nishiyama T."/>
            <person name="Hasebe M."/>
            <person name="Bowman J.L."/>
            <person name="Gribskov M."/>
            <person name="dePamphilis C."/>
            <person name="Albert V.A."/>
            <person name="Aono N."/>
            <person name="Aoyama T."/>
            <person name="Ambrose B.A."/>
            <person name="Ashton N.W."/>
            <person name="Axtell M.J."/>
            <person name="Barker E."/>
            <person name="Barker M.S."/>
            <person name="Bennetzen J.L."/>
            <person name="Bonawitz N.D."/>
            <person name="Chapple C."/>
            <person name="Cheng C."/>
            <person name="Correa L.G."/>
            <person name="Dacre M."/>
            <person name="DeBarry J."/>
            <person name="Dreyer I."/>
            <person name="Elias M."/>
            <person name="Engstrom E.M."/>
            <person name="Estelle M."/>
            <person name="Feng L."/>
            <person name="Finet C."/>
            <person name="Floyd S.K."/>
            <person name="Frommer W.B."/>
            <person name="Fujita T."/>
            <person name="Gramzow L."/>
            <person name="Gutensohn M."/>
            <person name="Harholt J."/>
            <person name="Hattori M."/>
            <person name="Heyl A."/>
            <person name="Hirai T."/>
            <person name="Hiwatashi Y."/>
            <person name="Ishikawa M."/>
            <person name="Iwata M."/>
            <person name="Karol K.G."/>
            <person name="Koehler B."/>
            <person name="Kolukisaoglu U."/>
            <person name="Kubo M."/>
            <person name="Kurata T."/>
            <person name="Lalonde S."/>
            <person name="Li K."/>
            <person name="Li Y."/>
            <person name="Litt A."/>
            <person name="Lyons E."/>
            <person name="Manning G."/>
            <person name="Maruyama T."/>
            <person name="Michael T.P."/>
            <person name="Mikami K."/>
            <person name="Miyazaki S."/>
            <person name="Morinaga S."/>
            <person name="Murata T."/>
            <person name="Mueller-Roeber B."/>
            <person name="Nelson D.R."/>
            <person name="Obara M."/>
            <person name="Oguri Y."/>
            <person name="Olmstead R.G."/>
            <person name="Onodera N."/>
            <person name="Petersen B.L."/>
            <person name="Pils B."/>
            <person name="Prigge M."/>
            <person name="Rensing S.A."/>
            <person name="Riano-Pachon D.M."/>
            <person name="Roberts A.W."/>
            <person name="Sato Y."/>
            <person name="Scheller H.V."/>
            <person name="Schulz B."/>
            <person name="Schulz C."/>
            <person name="Shakirov E.V."/>
            <person name="Shibagaki N."/>
            <person name="Shinohara N."/>
            <person name="Shippen D.E."/>
            <person name="Soerensen I."/>
            <person name="Sotooka R."/>
            <person name="Sugimoto N."/>
            <person name="Sugita M."/>
            <person name="Sumikawa N."/>
            <person name="Tanurdzic M."/>
            <person name="Theissen G."/>
            <person name="Ulvskov P."/>
            <person name="Wakazuki S."/>
            <person name="Weng J.K."/>
            <person name="Willats W.W."/>
            <person name="Wipf D."/>
            <person name="Wolf P.G."/>
            <person name="Yang L."/>
            <person name="Zimmer A.D."/>
            <person name="Zhu Q."/>
            <person name="Mitros T."/>
            <person name="Hellsten U."/>
            <person name="Loque D."/>
            <person name="Otillar R."/>
            <person name="Salamov A."/>
            <person name="Schmutz J."/>
            <person name="Shapiro H."/>
            <person name="Lindquist E."/>
            <person name="Lucas S."/>
            <person name="Rokhsar D."/>
            <person name="Grigoriev I.V."/>
        </authorList>
    </citation>
    <scope>NUCLEOTIDE SEQUENCE [LARGE SCALE GENOMIC DNA]</scope>
</reference>
<dbReference type="AlphaFoldDB" id="D8R0R8"/>
<protein>
    <submittedName>
        <fullName evidence="1">Uncharacterized protein</fullName>
    </submittedName>
</protein>
<dbReference type="Proteomes" id="UP000001514">
    <property type="component" value="Unassembled WGS sequence"/>
</dbReference>
<dbReference type="EMBL" id="GL377569">
    <property type="protein sequence ID" value="EFJ35020.1"/>
    <property type="molecule type" value="Genomic_DNA"/>
</dbReference>